<sequence>MNMQTEMKLPAKLRPLREIVEEYETKKAAAVDVAAAFGDAIKATELAANIGGTYGGQIWDRYAPRIGDAKIVEVLRKSAWLHVYNGLNIKTIAPAADRKRFDLAMENPPEFTLDNIAATFGQYLKDPRHHILRGLAEAFCKLDPAYKSHSKVKIGVEGLPKRVILSGFGEYGYGSWGQETMLDMLNALANYTKTEQLHRGHIDQMARDARKNGSAMWWGGELRVFKNGNAHVIFDKWALKEINRALAEFYGDVLPDVEVSDEDRPKAQSTAVSKDLQFYWTPPAVANSLIREIHWGRYDETAPMDILEPSCGNGRIMEAIAAHIRKESHSIRRPVQMAGIEYNAERAAQARAKGFSVLCRNFLECAPDPRFDLVIMNPPFYGLHWQKHLTHARKFLKASPTDRRGMGGQLICVLPATAFYDGHLGKMGLVRADAHTAERGHLDSGWHDLPVASFSESGTNVPTGYIVLHA</sequence>
<proteinExistence type="predicted"/>
<evidence type="ECO:0000259" key="3">
    <source>
        <dbReference type="Pfam" id="PF05175"/>
    </source>
</evidence>
<dbReference type="Gene3D" id="3.40.50.150">
    <property type="entry name" value="Vaccinia Virus protein VP39"/>
    <property type="match status" value="1"/>
</dbReference>
<dbReference type="SUPFAM" id="SSF53335">
    <property type="entry name" value="S-adenosyl-L-methionine-dependent methyltransferases"/>
    <property type="match status" value="1"/>
</dbReference>
<feature type="domain" description="DUF4942" evidence="4">
    <location>
        <begin position="74"/>
        <end position="252"/>
    </location>
</feature>
<keyword evidence="1 5" id="KW-0489">Methyltransferase</keyword>
<dbReference type="GO" id="GO:0008170">
    <property type="term" value="F:N-methyltransferase activity"/>
    <property type="evidence" value="ECO:0007669"/>
    <property type="project" value="UniProtKB-ARBA"/>
</dbReference>
<dbReference type="GO" id="GO:0032259">
    <property type="term" value="P:methylation"/>
    <property type="evidence" value="ECO:0007669"/>
    <property type="project" value="UniProtKB-KW"/>
</dbReference>
<dbReference type="Pfam" id="PF05175">
    <property type="entry name" value="MTS"/>
    <property type="match status" value="1"/>
</dbReference>
<dbReference type="InterPro" id="IPR007848">
    <property type="entry name" value="Small_mtfrase_dom"/>
</dbReference>
<organism evidence="5 6">
    <name type="scientific">Primorskyibacter flagellatus</name>
    <dbReference type="NCBI Taxonomy" id="1387277"/>
    <lineage>
        <taxon>Bacteria</taxon>
        <taxon>Pseudomonadati</taxon>
        <taxon>Pseudomonadota</taxon>
        <taxon>Alphaproteobacteria</taxon>
        <taxon>Rhodobacterales</taxon>
        <taxon>Roseobacteraceae</taxon>
        <taxon>Primorskyibacter</taxon>
    </lineage>
</organism>
<comment type="caution">
    <text evidence="5">The sequence shown here is derived from an EMBL/GenBank/DDBJ whole genome shotgun (WGS) entry which is preliminary data.</text>
</comment>
<dbReference type="EMBL" id="BMFJ01000001">
    <property type="protein sequence ID" value="GGE30026.1"/>
    <property type="molecule type" value="Genomic_DNA"/>
</dbReference>
<dbReference type="Pfam" id="PF13708">
    <property type="entry name" value="DUF4942"/>
    <property type="match status" value="1"/>
</dbReference>
<evidence type="ECO:0000313" key="5">
    <source>
        <dbReference type="EMBL" id="GGE30026.1"/>
    </source>
</evidence>
<dbReference type="GO" id="GO:0008757">
    <property type="term" value="F:S-adenosylmethionine-dependent methyltransferase activity"/>
    <property type="evidence" value="ECO:0007669"/>
    <property type="project" value="UniProtKB-ARBA"/>
</dbReference>
<dbReference type="Proteomes" id="UP000612855">
    <property type="component" value="Unassembled WGS sequence"/>
</dbReference>
<dbReference type="InterPro" id="IPR002052">
    <property type="entry name" value="DNA_methylase_N6_adenine_CS"/>
</dbReference>
<dbReference type="InterPro" id="IPR029063">
    <property type="entry name" value="SAM-dependent_MTases_sf"/>
</dbReference>
<evidence type="ECO:0000256" key="1">
    <source>
        <dbReference type="ARBA" id="ARBA00022603"/>
    </source>
</evidence>
<dbReference type="CDD" id="cd02440">
    <property type="entry name" value="AdoMet_MTases"/>
    <property type="match status" value="1"/>
</dbReference>
<dbReference type="GO" id="GO:0003676">
    <property type="term" value="F:nucleic acid binding"/>
    <property type="evidence" value="ECO:0007669"/>
    <property type="project" value="InterPro"/>
</dbReference>
<keyword evidence="6" id="KW-1185">Reference proteome</keyword>
<feature type="domain" description="Methyltransferase small" evidence="3">
    <location>
        <begin position="306"/>
        <end position="417"/>
    </location>
</feature>
<evidence type="ECO:0000313" key="6">
    <source>
        <dbReference type="Proteomes" id="UP000612855"/>
    </source>
</evidence>
<dbReference type="PRINTS" id="PR00507">
    <property type="entry name" value="N12N6MTFRASE"/>
</dbReference>
<keyword evidence="2" id="KW-0949">S-adenosyl-L-methionine</keyword>
<accession>A0A917A5Z0</accession>
<name>A0A917A5Z0_9RHOB</name>
<dbReference type="PROSITE" id="PS00092">
    <property type="entry name" value="N6_MTASE"/>
    <property type="match status" value="1"/>
</dbReference>
<dbReference type="InterPro" id="IPR031339">
    <property type="entry name" value="DUF4942"/>
</dbReference>
<dbReference type="AlphaFoldDB" id="A0A917A5Z0"/>
<evidence type="ECO:0000259" key="4">
    <source>
        <dbReference type="Pfam" id="PF13708"/>
    </source>
</evidence>
<gene>
    <name evidence="5" type="ORF">GCM10011360_17640</name>
</gene>
<evidence type="ECO:0000256" key="2">
    <source>
        <dbReference type="ARBA" id="ARBA00022691"/>
    </source>
</evidence>
<dbReference type="RefSeq" id="WP_188477281.1">
    <property type="nucleotide sequence ID" value="NZ_BMFJ01000001.1"/>
</dbReference>
<protein>
    <submittedName>
        <fullName evidence="5">N6 adenine-specific DNA methyltransferase N12 class</fullName>
    </submittedName>
</protein>
<keyword evidence="1 5" id="KW-0808">Transferase</keyword>
<reference evidence="6" key="1">
    <citation type="journal article" date="2019" name="Int. J. Syst. Evol. Microbiol.">
        <title>The Global Catalogue of Microorganisms (GCM) 10K type strain sequencing project: providing services to taxonomists for standard genome sequencing and annotation.</title>
        <authorList>
            <consortium name="The Broad Institute Genomics Platform"/>
            <consortium name="The Broad Institute Genome Sequencing Center for Infectious Disease"/>
            <person name="Wu L."/>
            <person name="Ma J."/>
        </authorList>
    </citation>
    <scope>NUCLEOTIDE SEQUENCE [LARGE SCALE GENOMIC DNA]</scope>
    <source>
        <strain evidence="6">CGMCC 1.12664</strain>
    </source>
</reference>